<proteinExistence type="predicted"/>
<dbReference type="EMBL" id="JAVDQF010000001">
    <property type="protein sequence ID" value="MDR6269972.1"/>
    <property type="molecule type" value="Genomic_DNA"/>
</dbReference>
<dbReference type="InterPro" id="IPR050563">
    <property type="entry name" value="4-hydroxybenzoyl-CoA_TE"/>
</dbReference>
<protein>
    <submittedName>
        <fullName evidence="1">Acyl-CoA thioester hydrolase</fullName>
        <ecNumber evidence="1">3.1.2.-</ecNumber>
    </submittedName>
</protein>
<dbReference type="Gene3D" id="3.10.129.10">
    <property type="entry name" value="Hotdog Thioesterase"/>
    <property type="match status" value="1"/>
</dbReference>
<dbReference type="GO" id="GO:0016787">
    <property type="term" value="F:hydrolase activity"/>
    <property type="evidence" value="ECO:0007669"/>
    <property type="project" value="UniProtKB-KW"/>
</dbReference>
<name>A0ABU1JF07_9MICC</name>
<gene>
    <name evidence="1" type="ORF">JOE69_002210</name>
</gene>
<dbReference type="PANTHER" id="PTHR31793:SF24">
    <property type="entry name" value="LONG-CHAIN ACYL-COA THIOESTERASE FADM"/>
    <property type="match status" value="1"/>
</dbReference>
<dbReference type="Pfam" id="PF13279">
    <property type="entry name" value="4HBT_2"/>
    <property type="match status" value="1"/>
</dbReference>
<dbReference type="InterPro" id="IPR029069">
    <property type="entry name" value="HotDog_dom_sf"/>
</dbReference>
<reference evidence="1 2" key="1">
    <citation type="submission" date="2023-07" db="EMBL/GenBank/DDBJ databases">
        <title>Sequencing the genomes of 1000 actinobacteria strains.</title>
        <authorList>
            <person name="Klenk H.-P."/>
        </authorList>
    </citation>
    <scope>NUCLEOTIDE SEQUENCE [LARGE SCALE GENOMIC DNA]</scope>
    <source>
        <strain evidence="1 2">DSM 14555</strain>
    </source>
</reference>
<evidence type="ECO:0000313" key="2">
    <source>
        <dbReference type="Proteomes" id="UP001185069"/>
    </source>
</evidence>
<organism evidence="1 2">
    <name type="scientific">Arthrobacter russicus</name>
    <dbReference type="NCBI Taxonomy" id="172040"/>
    <lineage>
        <taxon>Bacteria</taxon>
        <taxon>Bacillati</taxon>
        <taxon>Actinomycetota</taxon>
        <taxon>Actinomycetes</taxon>
        <taxon>Micrococcales</taxon>
        <taxon>Micrococcaceae</taxon>
        <taxon>Arthrobacter</taxon>
    </lineage>
</organism>
<keyword evidence="1" id="KW-0378">Hydrolase</keyword>
<sequence>MEQNRIALRIPMRWGDMDAYGHINNVEIVRILEEARVHAFGQPAGTGLPGDEVAIPVFNDLPAGVQILVVEHRIKYLAPLNYRNIPARVELWVSSLKGASITLAYAIYDPAAGTKCVIAETVLAFFDAPAAKLLRVAPQHRERLAALVGEPAFR</sequence>
<dbReference type="PANTHER" id="PTHR31793">
    <property type="entry name" value="4-HYDROXYBENZOYL-COA THIOESTERASE FAMILY MEMBER"/>
    <property type="match status" value="1"/>
</dbReference>
<comment type="caution">
    <text evidence="1">The sequence shown here is derived from an EMBL/GenBank/DDBJ whole genome shotgun (WGS) entry which is preliminary data.</text>
</comment>
<dbReference type="Proteomes" id="UP001185069">
    <property type="component" value="Unassembled WGS sequence"/>
</dbReference>
<evidence type="ECO:0000313" key="1">
    <source>
        <dbReference type="EMBL" id="MDR6269972.1"/>
    </source>
</evidence>
<keyword evidence="2" id="KW-1185">Reference proteome</keyword>
<accession>A0ABU1JF07</accession>
<dbReference type="SUPFAM" id="SSF54637">
    <property type="entry name" value="Thioesterase/thiol ester dehydrase-isomerase"/>
    <property type="match status" value="1"/>
</dbReference>
<dbReference type="CDD" id="cd00586">
    <property type="entry name" value="4HBT"/>
    <property type="match status" value="1"/>
</dbReference>
<dbReference type="EC" id="3.1.2.-" evidence="1"/>
<dbReference type="RefSeq" id="WP_309798708.1">
    <property type="nucleotide sequence ID" value="NZ_BAAAHY010000005.1"/>
</dbReference>